<evidence type="ECO:0000256" key="4">
    <source>
        <dbReference type="ARBA" id="ARBA00022723"/>
    </source>
</evidence>
<name>A0A381TQM6_9ZZZZ</name>
<dbReference type="UniPathway" id="UPA00896">
    <property type="reaction ID" value="UER00863"/>
</dbReference>
<dbReference type="InterPro" id="IPR000138">
    <property type="entry name" value="HMG_CoA_lyase_AS"/>
</dbReference>
<dbReference type="EMBL" id="UINC01004917">
    <property type="protein sequence ID" value="SVA17801.1"/>
    <property type="molecule type" value="Genomic_DNA"/>
</dbReference>
<dbReference type="GO" id="GO:0004419">
    <property type="term" value="F:hydroxymethylglutaryl-CoA lyase activity"/>
    <property type="evidence" value="ECO:0007669"/>
    <property type="project" value="UniProtKB-EC"/>
</dbReference>
<evidence type="ECO:0000256" key="5">
    <source>
        <dbReference type="ARBA" id="ARBA00023239"/>
    </source>
</evidence>
<evidence type="ECO:0000313" key="8">
    <source>
        <dbReference type="EMBL" id="SVA17801.1"/>
    </source>
</evidence>
<organism evidence="8">
    <name type="scientific">marine metagenome</name>
    <dbReference type="NCBI Taxonomy" id="408172"/>
    <lineage>
        <taxon>unclassified sequences</taxon>
        <taxon>metagenomes</taxon>
        <taxon>ecological metagenomes</taxon>
    </lineage>
</organism>
<sequence>MIPKKIQLVEVGPRDGLQNEELWVETETKITLIEKLAQAGLTKIESASFVNPKWVPQMKDAFEVLSGIERRPGVIYPVLTPNMKGFEKAVEAGATDVAVFGAASEVFSQKNINCSIAESVERFRPIIAAAQKNGIRVRGYISCVLGCPYQGAIPLADVVNLAEQMSEMGCYEISLGDTIGIGTPLQAKKMVEAVTEKVPVSKLALHFHDTRGQALANIYACLELGVSVIDSSVAGLGGCPYAHGASGNVATEDVVFMLNGMGIETGVELEKLIEAGRFISEFFGRSPKSKVSRAN</sequence>
<gene>
    <name evidence="8" type="ORF">METZ01_LOCUS70655</name>
</gene>
<accession>A0A381TQM6</accession>
<comment type="similarity">
    <text evidence="2">Belongs to the HMG-CoA lyase family.</text>
</comment>
<dbReference type="EC" id="4.1.3.4" evidence="3"/>
<dbReference type="CDD" id="cd07938">
    <property type="entry name" value="DRE_TIM_HMGL"/>
    <property type="match status" value="1"/>
</dbReference>
<comment type="pathway">
    <text evidence="1">Metabolic intermediate metabolism; (S)-3-hydroxy-3-methylglutaryl-CoA degradation; acetoacetate from (S)-3-hydroxy-3-methylglutaryl-CoA: step 1/1.</text>
</comment>
<dbReference type="AlphaFoldDB" id="A0A381TQM6"/>
<evidence type="ECO:0000256" key="6">
    <source>
        <dbReference type="ARBA" id="ARBA00049877"/>
    </source>
</evidence>
<dbReference type="InterPro" id="IPR000891">
    <property type="entry name" value="PYR_CT"/>
</dbReference>
<dbReference type="PANTHER" id="PTHR42738:SF7">
    <property type="entry name" value="HYDROXYMETHYLGLUTARYL-COA LYASE"/>
    <property type="match status" value="1"/>
</dbReference>
<dbReference type="PROSITE" id="PS01062">
    <property type="entry name" value="HMG_COA_LYASE"/>
    <property type="match status" value="1"/>
</dbReference>
<reference evidence="8" key="1">
    <citation type="submission" date="2018-05" db="EMBL/GenBank/DDBJ databases">
        <authorList>
            <person name="Lanie J.A."/>
            <person name="Ng W.-L."/>
            <person name="Kazmierczak K.M."/>
            <person name="Andrzejewski T.M."/>
            <person name="Davidsen T.M."/>
            <person name="Wayne K.J."/>
            <person name="Tettelin H."/>
            <person name="Glass J.I."/>
            <person name="Rusch D."/>
            <person name="Podicherti R."/>
            <person name="Tsui H.-C.T."/>
            <person name="Winkler M.E."/>
        </authorList>
    </citation>
    <scope>NUCLEOTIDE SEQUENCE</scope>
</reference>
<dbReference type="SUPFAM" id="SSF51569">
    <property type="entry name" value="Aldolase"/>
    <property type="match status" value="1"/>
</dbReference>
<dbReference type="NCBIfam" id="NF004283">
    <property type="entry name" value="PRK05692.1"/>
    <property type="match status" value="1"/>
</dbReference>
<evidence type="ECO:0000256" key="3">
    <source>
        <dbReference type="ARBA" id="ARBA00012910"/>
    </source>
</evidence>
<evidence type="ECO:0000256" key="2">
    <source>
        <dbReference type="ARBA" id="ARBA00009405"/>
    </source>
</evidence>
<keyword evidence="5" id="KW-0456">Lyase</keyword>
<dbReference type="PANTHER" id="PTHR42738">
    <property type="entry name" value="HYDROXYMETHYLGLUTARYL-COA LYASE"/>
    <property type="match status" value="1"/>
</dbReference>
<evidence type="ECO:0000259" key="7">
    <source>
        <dbReference type="PROSITE" id="PS50991"/>
    </source>
</evidence>
<keyword evidence="4" id="KW-0479">Metal-binding</keyword>
<dbReference type="InterPro" id="IPR043594">
    <property type="entry name" value="HMGL"/>
</dbReference>
<dbReference type="GO" id="GO:0006552">
    <property type="term" value="P:L-leucine catabolic process"/>
    <property type="evidence" value="ECO:0007669"/>
    <property type="project" value="TreeGrafter"/>
</dbReference>
<protein>
    <recommendedName>
        <fullName evidence="3">hydroxymethylglutaryl-CoA lyase</fullName>
        <ecNumber evidence="3">4.1.3.4</ecNumber>
    </recommendedName>
</protein>
<dbReference type="Gene3D" id="3.20.20.70">
    <property type="entry name" value="Aldolase class I"/>
    <property type="match status" value="1"/>
</dbReference>
<dbReference type="GO" id="GO:0046872">
    <property type="term" value="F:metal ion binding"/>
    <property type="evidence" value="ECO:0007669"/>
    <property type="project" value="UniProtKB-KW"/>
</dbReference>
<dbReference type="FunFam" id="3.20.20.70:FF:000201">
    <property type="entry name" value="Hydroxymethylglutaryl-CoA lyase"/>
    <property type="match status" value="1"/>
</dbReference>
<feature type="domain" description="Pyruvate carboxyltransferase" evidence="7">
    <location>
        <begin position="6"/>
        <end position="273"/>
    </location>
</feature>
<dbReference type="Pfam" id="PF00682">
    <property type="entry name" value="HMGL-like"/>
    <property type="match status" value="1"/>
</dbReference>
<dbReference type="GO" id="GO:0046951">
    <property type="term" value="P:ketone body biosynthetic process"/>
    <property type="evidence" value="ECO:0007669"/>
    <property type="project" value="TreeGrafter"/>
</dbReference>
<comment type="catalytic activity">
    <reaction evidence="6">
        <text>(3S)-3-hydroxy-3-methylglutaryl-CoA = acetoacetate + acetyl-CoA</text>
        <dbReference type="Rhea" id="RHEA:24404"/>
        <dbReference type="ChEBI" id="CHEBI:13705"/>
        <dbReference type="ChEBI" id="CHEBI:43074"/>
        <dbReference type="ChEBI" id="CHEBI:57288"/>
        <dbReference type="EC" id="4.1.3.4"/>
    </reaction>
</comment>
<dbReference type="InterPro" id="IPR013785">
    <property type="entry name" value="Aldolase_TIM"/>
</dbReference>
<proteinExistence type="inferred from homology"/>
<dbReference type="PROSITE" id="PS50991">
    <property type="entry name" value="PYR_CT"/>
    <property type="match status" value="1"/>
</dbReference>
<evidence type="ECO:0000256" key="1">
    <source>
        <dbReference type="ARBA" id="ARBA00005143"/>
    </source>
</evidence>